<dbReference type="SUPFAM" id="SSF48230">
    <property type="entry name" value="Chondroitin AC/alginate lyase"/>
    <property type="match status" value="1"/>
</dbReference>
<dbReference type="GO" id="GO:0042597">
    <property type="term" value="C:periplasmic space"/>
    <property type="evidence" value="ECO:0007669"/>
    <property type="project" value="InterPro"/>
</dbReference>
<reference evidence="5 6" key="1">
    <citation type="submission" date="2016-09" db="EMBL/GenBank/DDBJ databases">
        <title>Rhizobium oryziradicis sp. nov., isolated from the root of rice.</title>
        <authorList>
            <person name="Zhao J."/>
            <person name="Zhang X."/>
        </authorList>
    </citation>
    <scope>NUCLEOTIDE SEQUENCE [LARGE SCALE GENOMIC DNA]</scope>
    <source>
        <strain evidence="5 6">N19</strain>
    </source>
</reference>
<keyword evidence="1 3" id="KW-0732">Signal</keyword>
<sequence length="348" mass="37832">MKSVFSALWGISLLVSSQASAANETKPLASPWDGPIAQTMSSNRPCAALPALSKAFTVSGYYTDKNHSIIDQERLRLYKSATNSVYETAKIITRLADRYQQKGDPGDAACAAADLATLAKANSLTGTMQGNQASYVQGWVLGAFSIAWLKIRNDSQIEPANRSLITHWLATMAMQNRRYYDQRPKAEDARNNHRYWAGLAVSAAGIAANRRDLFDWGVDSACIGLRQVTTDGSLPLEMGRRAKALHYHLFAVAPLVITAELADANGIDLYQDNGGALKRLARFSLSGISDPSPFVKAAGIAQEHITLAGGTVGWLIPYQHRFPAPEQQAVLDKMSSKTMLYFGGLPPR</sequence>
<evidence type="ECO:0000256" key="3">
    <source>
        <dbReference type="SAM" id="SignalP"/>
    </source>
</evidence>
<dbReference type="AlphaFoldDB" id="A0A1Q8ZM58"/>
<gene>
    <name evidence="5" type="ORF">BJF95_01410</name>
</gene>
<evidence type="ECO:0000256" key="2">
    <source>
        <dbReference type="ARBA" id="ARBA00023239"/>
    </source>
</evidence>
<evidence type="ECO:0000313" key="5">
    <source>
        <dbReference type="EMBL" id="OLP42803.1"/>
    </source>
</evidence>
<feature type="signal peptide" evidence="3">
    <location>
        <begin position="1"/>
        <end position="21"/>
    </location>
</feature>
<dbReference type="Pfam" id="PF05426">
    <property type="entry name" value="Alginate_lyase"/>
    <property type="match status" value="1"/>
</dbReference>
<dbReference type="Proteomes" id="UP000186894">
    <property type="component" value="Unassembled WGS sequence"/>
</dbReference>
<keyword evidence="6" id="KW-1185">Reference proteome</keyword>
<organism evidence="5 6">
    <name type="scientific">Rhizobium oryziradicis</name>
    <dbReference type="NCBI Taxonomy" id="1867956"/>
    <lineage>
        <taxon>Bacteria</taxon>
        <taxon>Pseudomonadati</taxon>
        <taxon>Pseudomonadota</taxon>
        <taxon>Alphaproteobacteria</taxon>
        <taxon>Hyphomicrobiales</taxon>
        <taxon>Rhizobiaceae</taxon>
        <taxon>Rhizobium/Agrobacterium group</taxon>
        <taxon>Rhizobium</taxon>
    </lineage>
</organism>
<feature type="domain" description="Alginate lyase" evidence="4">
    <location>
        <begin position="60"/>
        <end position="294"/>
    </location>
</feature>
<accession>A0A1Q8ZM58</accession>
<proteinExistence type="predicted"/>
<evidence type="ECO:0000313" key="6">
    <source>
        <dbReference type="Proteomes" id="UP000186894"/>
    </source>
</evidence>
<evidence type="ECO:0000256" key="1">
    <source>
        <dbReference type="ARBA" id="ARBA00022729"/>
    </source>
</evidence>
<keyword evidence="2" id="KW-0456">Lyase</keyword>
<name>A0A1Q8ZM58_9HYPH</name>
<dbReference type="InterPro" id="IPR008397">
    <property type="entry name" value="Alginate_lyase_dom"/>
</dbReference>
<feature type="chain" id="PRO_5012435211" description="Alginate lyase domain-containing protein" evidence="3">
    <location>
        <begin position="22"/>
        <end position="348"/>
    </location>
</feature>
<protein>
    <recommendedName>
        <fullName evidence="4">Alginate lyase domain-containing protein</fullName>
    </recommendedName>
</protein>
<dbReference type="EMBL" id="MKIM01000031">
    <property type="protein sequence ID" value="OLP42803.1"/>
    <property type="molecule type" value="Genomic_DNA"/>
</dbReference>
<dbReference type="STRING" id="1867956.BJF95_01410"/>
<dbReference type="GO" id="GO:0016829">
    <property type="term" value="F:lyase activity"/>
    <property type="evidence" value="ECO:0007669"/>
    <property type="project" value="UniProtKB-KW"/>
</dbReference>
<dbReference type="Gene3D" id="1.50.10.100">
    <property type="entry name" value="Chondroitin AC/alginate lyase"/>
    <property type="match status" value="1"/>
</dbReference>
<dbReference type="RefSeq" id="WP_075641499.1">
    <property type="nucleotide sequence ID" value="NZ_MKIM01000031.1"/>
</dbReference>
<comment type="caution">
    <text evidence="5">The sequence shown here is derived from an EMBL/GenBank/DDBJ whole genome shotgun (WGS) entry which is preliminary data.</text>
</comment>
<evidence type="ECO:0000259" key="4">
    <source>
        <dbReference type="Pfam" id="PF05426"/>
    </source>
</evidence>
<dbReference type="InterPro" id="IPR008929">
    <property type="entry name" value="Chondroitin_lyas"/>
</dbReference>